<dbReference type="Proteomes" id="UP001497600">
    <property type="component" value="Chromosome F"/>
</dbReference>
<name>A0ABP0EHJ7_9ASCO</name>
<evidence type="ECO:0000313" key="3">
    <source>
        <dbReference type="Proteomes" id="UP001497600"/>
    </source>
</evidence>
<accession>A0ABP0EHJ7</accession>
<organism evidence="2 3">
    <name type="scientific">[Candida] anglica</name>
    <dbReference type="NCBI Taxonomy" id="148631"/>
    <lineage>
        <taxon>Eukaryota</taxon>
        <taxon>Fungi</taxon>
        <taxon>Dikarya</taxon>
        <taxon>Ascomycota</taxon>
        <taxon>Saccharomycotina</taxon>
        <taxon>Pichiomycetes</taxon>
        <taxon>Debaryomycetaceae</taxon>
        <taxon>Kurtzmaniella</taxon>
    </lineage>
</organism>
<keyword evidence="3" id="KW-1185">Reference proteome</keyword>
<keyword evidence="1" id="KW-0175">Coiled coil</keyword>
<gene>
    <name evidence="2" type="ORF">CAAN4_F14004</name>
</gene>
<feature type="coiled-coil region" evidence="1">
    <location>
        <begin position="386"/>
        <end position="417"/>
    </location>
</feature>
<feature type="coiled-coil region" evidence="1">
    <location>
        <begin position="151"/>
        <end position="312"/>
    </location>
</feature>
<evidence type="ECO:0000256" key="1">
    <source>
        <dbReference type="SAM" id="Coils"/>
    </source>
</evidence>
<reference evidence="2 3" key="1">
    <citation type="submission" date="2024-01" db="EMBL/GenBank/DDBJ databases">
        <authorList>
            <consortium name="Genoscope - CEA"/>
            <person name="William W."/>
        </authorList>
    </citation>
    <scope>NUCLEOTIDE SEQUENCE [LARGE SCALE GENOMIC DNA]</scope>
    <source>
        <strain evidence="2 3">29B2s-10</strain>
    </source>
</reference>
<dbReference type="EMBL" id="OZ004258">
    <property type="protein sequence ID" value="CAK7913916.1"/>
    <property type="molecule type" value="Genomic_DNA"/>
</dbReference>
<protein>
    <submittedName>
        <fullName evidence="2">Uncharacterized protein</fullName>
    </submittedName>
</protein>
<proteinExistence type="predicted"/>
<sequence>MSTLREKYEESRRRAYRPREPIARRNNYNEINGTRFVPRVRSPISSTSLKRPLSPIRSLDTLPFTPSKLKAPIGIYRHTGTRRSKIDGGILSKSNRSKRQMPVSVLQSQKKGVLQRLGQFFSRLCGNDSIGNEEEINEGIQKKKVWFEDKDKNLEIEREHTERLKKTYEEELRKLEDELDEKEMEVNTTREQLRLQEVEQEKRVQDLESSFIRDHEARLAEQRDKENQLQQDRQRLEQLEEKIRIQQKELRERTERVEKERKILIEQQTDIENKQRKFLELDRRRFEMLRKIRNERSRVKSIERERESESEMYNDFVTPIRSKRPVLSELDPSNSFANTSSFEKFKSDTSNILVREKHELIKEFEENENQRVKFFETVTNISTSVTAKQSNNNDKLLSNLEQLLKNLDKNSKLQSRTQNYKSIETKLNEYLIMFENSKHSRNENRTALESLFNKLEKNLSITFEKRKNGVKELNHEIFNINLMLADPETASRVVTNESSTCVRFSAYYERKGLLLGEMIKINRILIMLEYLNQLIRKKEDYLGLKDLELITTSTPRYMDEGYERPFSLSPIDVSGYFVDMPST</sequence>
<evidence type="ECO:0000313" key="2">
    <source>
        <dbReference type="EMBL" id="CAK7913916.1"/>
    </source>
</evidence>